<sequence length="1040" mass="113950">MTHPDMSRFTNADFSLRHLPDVSDTSLTFQIPVDSRYDTRLMDEDSHAFLDGLDDRLNTPAPVRAVQTPLTLSDLTPRSKLDGLQDALSSELPRASSSKLTLPPSFSEDKHVAAVPERLEDAPQRNTSRPPAPVERRTRSGRLFSPRKAQARAEISERPLERLAPAEKRTRKPKMDKLLRDGVEGEGDRGQQTQVRPQLLLPMLSIAPILQLTKSKVDTTTRATRDDPPCDATVTAASSIVPDRQPMKRANRATQKHMGSEIVSEGPLLHRTQMPNPNLNLKPSSSIEANMVSSSEASGSGSHSRRERTDDRHDSGPLTLSQLSPRKETSTAWPSRPTAPSPTRPARKRSASPSAELDPHKTKLESTGRESKRRKTLHPSIVKNIIVPRERSARVPTVKRISIGRRSVTSNRRKGGPAVVQKPGTTRPQERGRTTSADKPQDLVRQASGLIPDAKKSSGALPSAKPTIPIEFHFQVDARIAARKQEPQENGNVGSKRPESRHNLPIPDFKALHAAEAELAAARRQQIAPTVPTAPHFSTEARLREREKFEEARRAKELEIERQKEEMRVLRGLEEQKEIRELRKNAVPRANEVPEWAILREPCTHSPPLPPPLRTTPCATRTRRCPVPPPPPQERTRTSTHASTRARPSAATAAGAEATLRTAPSAAASALICLVPTCSVTRICIRIVFCTTTIYHHIPHAEEGVIVASLMEDGRGGACDRPPLITPHLGYPIPLSSPIAEDGHASSTPTMSATSLFTVPCPSHSDEVKTSFPQDHVMVISFNRPRSLNAMTPQMESDIKKLLDWFDEEPGLWVVIITGEGRAFCAGADLKAWLTRQQNGQSNEQEYTVASYNGFGSISRRLTSKPMIAAVNGGAFGGGVEMLMNCDLVIASQEAVFALPEVKRGVVASAGVIPRIRATAGHQLASEMLLLGRTVGAAEAYQRFGFVNAVVPKEKLMSTAVEWATQITQNSPDAVQCSKRGLITAAQHADFEQAVTAHTWSPESKRLYKGYNIKEGLRAFSEVASIVCHGSRRTANADSP</sequence>
<evidence type="ECO:0000313" key="11">
    <source>
        <dbReference type="Proteomes" id="UP000298327"/>
    </source>
</evidence>
<keyword evidence="5" id="KW-0206">Cytoskeleton</keyword>
<keyword evidence="4" id="KW-0963">Cytoplasm</keyword>
<evidence type="ECO:0000256" key="6">
    <source>
        <dbReference type="RuleBase" id="RU003707"/>
    </source>
</evidence>
<proteinExistence type="inferred from homology"/>
<evidence type="ECO:0000313" key="10">
    <source>
        <dbReference type="EMBL" id="TFY71805.1"/>
    </source>
</evidence>
<gene>
    <name evidence="10" type="ORF">EVG20_g1204</name>
</gene>
<dbReference type="InterPro" id="IPR018376">
    <property type="entry name" value="Enoyl-CoA_hyd/isom_CS"/>
</dbReference>
<dbReference type="InterPro" id="IPR029045">
    <property type="entry name" value="ClpP/crotonase-like_dom_sf"/>
</dbReference>
<reference evidence="10 11" key="1">
    <citation type="submission" date="2019-02" db="EMBL/GenBank/DDBJ databases">
        <title>Genome sequencing of the rare red list fungi Dentipellis fragilis.</title>
        <authorList>
            <person name="Buettner E."/>
            <person name="Kellner H."/>
        </authorList>
    </citation>
    <scope>NUCLEOTIDE SEQUENCE [LARGE SCALE GENOMIC DNA]</scope>
    <source>
        <strain evidence="10 11">DSM 105465</strain>
    </source>
</reference>
<keyword evidence="7" id="KW-0175">Coiled coil</keyword>
<feature type="domain" description="TPX2 C-terminal" evidence="9">
    <location>
        <begin position="536"/>
        <end position="597"/>
    </location>
</feature>
<evidence type="ECO:0000256" key="1">
    <source>
        <dbReference type="ARBA" id="ARBA00004245"/>
    </source>
</evidence>
<keyword evidence="11" id="KW-1185">Reference proteome</keyword>
<dbReference type="OrthoDB" id="2139957at2759"/>
<evidence type="ECO:0000256" key="8">
    <source>
        <dbReference type="SAM" id="MobiDB-lite"/>
    </source>
</evidence>
<dbReference type="GO" id="GO:0003824">
    <property type="term" value="F:catalytic activity"/>
    <property type="evidence" value="ECO:0007669"/>
    <property type="project" value="InterPro"/>
</dbReference>
<dbReference type="SUPFAM" id="SSF52096">
    <property type="entry name" value="ClpP/crotonase"/>
    <property type="match status" value="1"/>
</dbReference>
<comment type="similarity">
    <text evidence="2 6">Belongs to the enoyl-CoA hydratase/isomerase family.</text>
</comment>
<feature type="region of interest" description="Disordered" evidence="8">
    <location>
        <begin position="484"/>
        <end position="503"/>
    </location>
</feature>
<dbReference type="Pfam" id="PF00378">
    <property type="entry name" value="ECH_1"/>
    <property type="match status" value="1"/>
</dbReference>
<feature type="compositionally biased region" description="Low complexity" evidence="8">
    <location>
        <begin position="639"/>
        <end position="657"/>
    </location>
</feature>
<feature type="region of interest" description="Disordered" evidence="8">
    <location>
        <begin position="607"/>
        <end position="657"/>
    </location>
</feature>
<protein>
    <recommendedName>
        <fullName evidence="9">TPX2 C-terminal domain-containing protein</fullName>
    </recommendedName>
</protein>
<dbReference type="InterPro" id="IPR027329">
    <property type="entry name" value="TPX2_C"/>
</dbReference>
<dbReference type="PROSITE" id="PS00166">
    <property type="entry name" value="ENOYL_COA_HYDRATASE"/>
    <property type="match status" value="1"/>
</dbReference>
<feature type="region of interest" description="Disordered" evidence="8">
    <location>
        <begin position="397"/>
        <end position="441"/>
    </location>
</feature>
<dbReference type="GO" id="GO:0005856">
    <property type="term" value="C:cytoskeleton"/>
    <property type="evidence" value="ECO:0007669"/>
    <property type="project" value="UniProtKB-SubCell"/>
</dbReference>
<evidence type="ECO:0000256" key="5">
    <source>
        <dbReference type="ARBA" id="ARBA00023212"/>
    </source>
</evidence>
<organism evidence="10 11">
    <name type="scientific">Dentipellis fragilis</name>
    <dbReference type="NCBI Taxonomy" id="205917"/>
    <lineage>
        <taxon>Eukaryota</taxon>
        <taxon>Fungi</taxon>
        <taxon>Dikarya</taxon>
        <taxon>Basidiomycota</taxon>
        <taxon>Agaricomycotina</taxon>
        <taxon>Agaricomycetes</taxon>
        <taxon>Russulales</taxon>
        <taxon>Hericiaceae</taxon>
        <taxon>Dentipellis</taxon>
    </lineage>
</organism>
<evidence type="ECO:0000256" key="2">
    <source>
        <dbReference type="ARBA" id="ARBA00005254"/>
    </source>
</evidence>
<dbReference type="InterPro" id="IPR001753">
    <property type="entry name" value="Enoyl-CoA_hydra/iso"/>
</dbReference>
<feature type="compositionally biased region" description="Basic and acidic residues" evidence="8">
    <location>
        <begin position="357"/>
        <end position="370"/>
    </location>
</feature>
<comment type="similarity">
    <text evidence="3">Belongs to the TPX2 family.</text>
</comment>
<dbReference type="GO" id="GO:0005739">
    <property type="term" value="C:mitochondrion"/>
    <property type="evidence" value="ECO:0007669"/>
    <property type="project" value="TreeGrafter"/>
</dbReference>
<accession>A0A4Y9ZAK0</accession>
<feature type="compositionally biased region" description="Basic and acidic residues" evidence="8">
    <location>
        <begin position="154"/>
        <end position="174"/>
    </location>
</feature>
<comment type="caution">
    <text evidence="10">The sequence shown here is derived from an EMBL/GenBank/DDBJ whole genome shotgun (WGS) entry which is preliminary data.</text>
</comment>
<dbReference type="STRING" id="205917.A0A4Y9ZAK0"/>
<dbReference type="Proteomes" id="UP000298327">
    <property type="component" value="Unassembled WGS sequence"/>
</dbReference>
<dbReference type="EMBL" id="SEOQ01000036">
    <property type="protein sequence ID" value="TFY71805.1"/>
    <property type="molecule type" value="Genomic_DNA"/>
</dbReference>
<feature type="region of interest" description="Disordered" evidence="8">
    <location>
        <begin position="87"/>
        <end position="174"/>
    </location>
</feature>
<feature type="region of interest" description="Disordered" evidence="8">
    <location>
        <begin position="217"/>
        <end position="381"/>
    </location>
</feature>
<evidence type="ECO:0000256" key="3">
    <source>
        <dbReference type="ARBA" id="ARBA00005885"/>
    </source>
</evidence>
<feature type="compositionally biased region" description="Low complexity" evidence="8">
    <location>
        <begin position="293"/>
        <end position="302"/>
    </location>
</feature>
<evidence type="ECO:0000256" key="4">
    <source>
        <dbReference type="ARBA" id="ARBA00022490"/>
    </source>
</evidence>
<dbReference type="CDD" id="cd06558">
    <property type="entry name" value="crotonase-like"/>
    <property type="match status" value="1"/>
</dbReference>
<evidence type="ECO:0000259" key="9">
    <source>
        <dbReference type="Pfam" id="PF06886"/>
    </source>
</evidence>
<dbReference type="AlphaFoldDB" id="A0A4Y9ZAK0"/>
<feature type="compositionally biased region" description="Basic and acidic residues" evidence="8">
    <location>
        <begin position="217"/>
        <end position="228"/>
    </location>
</feature>
<comment type="subcellular location">
    <subcellularLocation>
        <location evidence="1">Cytoplasm</location>
        <location evidence="1">Cytoskeleton</location>
    </subcellularLocation>
</comment>
<dbReference type="Gene3D" id="3.90.226.10">
    <property type="entry name" value="2-enoyl-CoA Hydratase, Chain A, domain 1"/>
    <property type="match status" value="1"/>
</dbReference>
<evidence type="ECO:0000256" key="7">
    <source>
        <dbReference type="SAM" id="Coils"/>
    </source>
</evidence>
<dbReference type="Pfam" id="PF06886">
    <property type="entry name" value="TPX2"/>
    <property type="match status" value="1"/>
</dbReference>
<name>A0A4Y9ZAK0_9AGAM</name>
<dbReference type="PANTHER" id="PTHR11941">
    <property type="entry name" value="ENOYL-COA HYDRATASE-RELATED"/>
    <property type="match status" value="1"/>
</dbReference>
<feature type="compositionally biased region" description="Basic and acidic residues" evidence="8">
    <location>
        <begin position="107"/>
        <end position="123"/>
    </location>
</feature>
<dbReference type="PANTHER" id="PTHR11941:SF158">
    <property type="entry name" value="ENOYL-COA HYDRATASE (AFU_ORTHOLOGUE AFUA_2G10650)"/>
    <property type="match status" value="1"/>
</dbReference>
<feature type="coiled-coil region" evidence="7">
    <location>
        <begin position="546"/>
        <end position="573"/>
    </location>
</feature>
<feature type="compositionally biased region" description="Polar residues" evidence="8">
    <location>
        <begin position="273"/>
        <end position="292"/>
    </location>
</feature>
<dbReference type="GO" id="GO:0006635">
    <property type="term" value="P:fatty acid beta-oxidation"/>
    <property type="evidence" value="ECO:0007669"/>
    <property type="project" value="TreeGrafter"/>
</dbReference>